<keyword evidence="3" id="KW-0963">Cytoplasm</keyword>
<dbReference type="GO" id="GO:0003729">
    <property type="term" value="F:mRNA binding"/>
    <property type="evidence" value="ECO:0007669"/>
    <property type="project" value="TreeGrafter"/>
</dbReference>
<dbReference type="InterPro" id="IPR037093">
    <property type="entry name" value="PHAT_dom_sf"/>
</dbReference>
<dbReference type="InterPro" id="IPR013761">
    <property type="entry name" value="SAM/pointed_sf"/>
</dbReference>
<dbReference type="Gene3D" id="1.25.40.170">
    <property type="entry name" value="Smaug, PHAT domain"/>
    <property type="match status" value="1"/>
</dbReference>
<proteinExistence type="inferred from homology"/>
<name>A0A1D2NC96_ORCCI</name>
<evidence type="ECO:0000313" key="8">
    <source>
        <dbReference type="Proteomes" id="UP000094527"/>
    </source>
</evidence>
<dbReference type="GO" id="GO:0030371">
    <property type="term" value="F:translation repressor activity"/>
    <property type="evidence" value="ECO:0007669"/>
    <property type="project" value="InterPro"/>
</dbReference>
<dbReference type="EMBL" id="LJIJ01000093">
    <property type="protein sequence ID" value="ODN02877.1"/>
    <property type="molecule type" value="Genomic_DNA"/>
</dbReference>
<protein>
    <submittedName>
        <fullName evidence="7">Protein Smaug 1</fullName>
    </submittedName>
</protein>
<feature type="domain" description="SAM" evidence="6">
    <location>
        <begin position="4"/>
        <end position="67"/>
    </location>
</feature>
<dbReference type="Proteomes" id="UP000094527">
    <property type="component" value="Unassembled WGS sequence"/>
</dbReference>
<dbReference type="STRING" id="48709.A0A1D2NC96"/>
<dbReference type="PANTHER" id="PTHR12515">
    <property type="entry name" value="STERILE ALPHA MOTIF DOMAIN CONTAINING PROTEIN 4-RELATED"/>
    <property type="match status" value="1"/>
</dbReference>
<comment type="similarity">
    <text evidence="2">Belongs to the SMAUG family.</text>
</comment>
<keyword evidence="4" id="KW-0694">RNA-binding</keyword>
<accession>A0A1D2NC96</accession>
<evidence type="ECO:0000256" key="5">
    <source>
        <dbReference type="SAM" id="MobiDB-lite"/>
    </source>
</evidence>
<dbReference type="Pfam" id="PF00536">
    <property type="entry name" value="SAM_1"/>
    <property type="match status" value="1"/>
</dbReference>
<dbReference type="InterPro" id="IPR050897">
    <property type="entry name" value="SMAUG/VTS1_RNA-bind"/>
</dbReference>
<evidence type="ECO:0000256" key="1">
    <source>
        <dbReference type="ARBA" id="ARBA00004496"/>
    </source>
</evidence>
<keyword evidence="8" id="KW-1185">Reference proteome</keyword>
<evidence type="ECO:0000256" key="3">
    <source>
        <dbReference type="ARBA" id="ARBA00022490"/>
    </source>
</evidence>
<dbReference type="Gene3D" id="1.10.150.50">
    <property type="entry name" value="Transcription Factor, Ets-1"/>
    <property type="match status" value="1"/>
</dbReference>
<feature type="region of interest" description="Disordered" evidence="5">
    <location>
        <begin position="100"/>
        <end position="148"/>
    </location>
</feature>
<gene>
    <name evidence="7" type="ORF">Ocin01_03790</name>
</gene>
<organism evidence="7 8">
    <name type="scientific">Orchesella cincta</name>
    <name type="common">Springtail</name>
    <name type="synonym">Podura cincta</name>
    <dbReference type="NCBI Taxonomy" id="48709"/>
    <lineage>
        <taxon>Eukaryota</taxon>
        <taxon>Metazoa</taxon>
        <taxon>Ecdysozoa</taxon>
        <taxon>Arthropoda</taxon>
        <taxon>Hexapoda</taxon>
        <taxon>Collembola</taxon>
        <taxon>Entomobryomorpha</taxon>
        <taxon>Entomobryoidea</taxon>
        <taxon>Orchesellidae</taxon>
        <taxon>Orchesellinae</taxon>
        <taxon>Orchesella</taxon>
    </lineage>
</organism>
<feature type="compositionally biased region" description="Gly residues" evidence="5">
    <location>
        <begin position="124"/>
        <end position="137"/>
    </location>
</feature>
<dbReference type="AlphaFoldDB" id="A0A1D2NC96"/>
<comment type="subcellular location">
    <subcellularLocation>
        <location evidence="1">Cytoplasm</location>
    </subcellularLocation>
</comment>
<dbReference type="GO" id="GO:0000932">
    <property type="term" value="C:P-body"/>
    <property type="evidence" value="ECO:0007669"/>
    <property type="project" value="TreeGrafter"/>
</dbReference>
<dbReference type="SUPFAM" id="SSF47769">
    <property type="entry name" value="SAM/Pointed domain"/>
    <property type="match status" value="1"/>
</dbReference>
<sequence length="148" mass="16289">MDKIDFILFSEVPTWLKSLRLHKYAFLFAHLTFEEMLTLSEEGLEQQGVTKGARHKIVLSIGKLRERVSQLKQLSDQMTRDKDSLRTALTELKWMLTTPIKPPFATESEDGGTSSSKERESSGSGSGTGGSPSGGVGRLEAIDPSLMS</sequence>
<evidence type="ECO:0000313" key="7">
    <source>
        <dbReference type="EMBL" id="ODN02877.1"/>
    </source>
</evidence>
<dbReference type="SMART" id="SM00454">
    <property type="entry name" value="SAM"/>
    <property type="match status" value="1"/>
</dbReference>
<dbReference type="InterPro" id="IPR001660">
    <property type="entry name" value="SAM"/>
</dbReference>
<evidence type="ECO:0000256" key="2">
    <source>
        <dbReference type="ARBA" id="ARBA00008232"/>
    </source>
</evidence>
<dbReference type="OrthoDB" id="2155283at2759"/>
<comment type="caution">
    <text evidence="7">The sequence shown here is derived from an EMBL/GenBank/DDBJ whole genome shotgun (WGS) entry which is preliminary data.</text>
</comment>
<dbReference type="PANTHER" id="PTHR12515:SF5">
    <property type="entry name" value="PROTEIN SMAUG"/>
    <property type="match status" value="1"/>
</dbReference>
<evidence type="ECO:0000256" key="4">
    <source>
        <dbReference type="ARBA" id="ARBA00022884"/>
    </source>
</evidence>
<dbReference type="GO" id="GO:0000289">
    <property type="term" value="P:nuclear-transcribed mRNA poly(A) tail shortening"/>
    <property type="evidence" value="ECO:0007669"/>
    <property type="project" value="TreeGrafter"/>
</dbReference>
<reference evidence="7 8" key="1">
    <citation type="journal article" date="2016" name="Genome Biol. Evol.">
        <title>Gene Family Evolution Reflects Adaptation to Soil Environmental Stressors in the Genome of the Collembolan Orchesella cincta.</title>
        <authorList>
            <person name="Faddeeva-Vakhrusheva A."/>
            <person name="Derks M.F."/>
            <person name="Anvar S.Y."/>
            <person name="Agamennone V."/>
            <person name="Suring W."/>
            <person name="Smit S."/>
            <person name="van Straalen N.M."/>
            <person name="Roelofs D."/>
        </authorList>
    </citation>
    <scope>NUCLEOTIDE SEQUENCE [LARGE SCALE GENOMIC DNA]</scope>
    <source>
        <tissue evidence="7">Mixed pool</tissue>
    </source>
</reference>
<dbReference type="OMA" id="LAITDEW"/>
<evidence type="ECO:0000259" key="6">
    <source>
        <dbReference type="SMART" id="SM00454"/>
    </source>
</evidence>